<gene>
    <name evidence="1" type="ordered locus">Gura_0788</name>
</gene>
<evidence type="ECO:0000313" key="1">
    <source>
        <dbReference type="EMBL" id="ABQ24996.1"/>
    </source>
</evidence>
<proteinExistence type="predicted"/>
<dbReference type="AlphaFoldDB" id="A5GBQ7"/>
<dbReference type="Proteomes" id="UP000006695">
    <property type="component" value="Chromosome"/>
</dbReference>
<dbReference type="InterPro" id="IPR007460">
    <property type="entry name" value="BrnT_toxin"/>
</dbReference>
<protein>
    <recommendedName>
        <fullName evidence="3">BrnT family toxin</fullName>
    </recommendedName>
</protein>
<evidence type="ECO:0000313" key="2">
    <source>
        <dbReference type="Proteomes" id="UP000006695"/>
    </source>
</evidence>
<reference evidence="1 2" key="1">
    <citation type="submission" date="2007-05" db="EMBL/GenBank/DDBJ databases">
        <title>Complete sequence of Geobacter uraniireducens Rf4.</title>
        <authorList>
            <consortium name="US DOE Joint Genome Institute"/>
            <person name="Copeland A."/>
            <person name="Lucas S."/>
            <person name="Lapidus A."/>
            <person name="Barry K."/>
            <person name="Detter J.C."/>
            <person name="Glavina del Rio T."/>
            <person name="Hammon N."/>
            <person name="Israni S."/>
            <person name="Dalin E."/>
            <person name="Tice H."/>
            <person name="Pitluck S."/>
            <person name="Chertkov O."/>
            <person name="Brettin T."/>
            <person name="Bruce D."/>
            <person name="Han C."/>
            <person name="Schmutz J."/>
            <person name="Larimer F."/>
            <person name="Land M."/>
            <person name="Hauser L."/>
            <person name="Kyrpides N."/>
            <person name="Mikhailova N."/>
            <person name="Shelobolina E."/>
            <person name="Aklujkar M."/>
            <person name="Lovley D."/>
            <person name="Richardson P."/>
        </authorList>
    </citation>
    <scope>NUCLEOTIDE SEQUENCE [LARGE SCALE GENOMIC DNA]</scope>
    <source>
        <strain evidence="1 2">Rf4</strain>
    </source>
</reference>
<dbReference type="KEGG" id="gur:Gura_0788"/>
<evidence type="ECO:0008006" key="3">
    <source>
        <dbReference type="Google" id="ProtNLM"/>
    </source>
</evidence>
<accession>A5GBQ7</accession>
<dbReference type="STRING" id="351605.Gura_0788"/>
<dbReference type="OrthoDB" id="9802417at2"/>
<dbReference type="HOGENOM" id="CLU_149290_1_2_7"/>
<dbReference type="Gene3D" id="3.10.450.530">
    <property type="entry name" value="Ribonuclease toxin, BrnT, of type II toxin-antitoxin system"/>
    <property type="match status" value="1"/>
</dbReference>
<name>A5GBQ7_GEOUR</name>
<keyword evidence="2" id="KW-1185">Reference proteome</keyword>
<sequence>MKITFDPNKAATNYRKHGIRFSDAETVLFDPMALTREDRDAEGEQRFISIGLDATGRLLVVIFSYRGEEIRMISARPATAKEREYYES</sequence>
<dbReference type="InterPro" id="IPR038573">
    <property type="entry name" value="BrnT_sf"/>
</dbReference>
<organism evidence="1 2">
    <name type="scientific">Geotalea uraniireducens (strain Rf4)</name>
    <name type="common">Geobacter uraniireducens</name>
    <dbReference type="NCBI Taxonomy" id="351605"/>
    <lineage>
        <taxon>Bacteria</taxon>
        <taxon>Pseudomonadati</taxon>
        <taxon>Thermodesulfobacteriota</taxon>
        <taxon>Desulfuromonadia</taxon>
        <taxon>Geobacterales</taxon>
        <taxon>Geobacteraceae</taxon>
        <taxon>Geotalea</taxon>
    </lineage>
</organism>
<dbReference type="EMBL" id="CP000698">
    <property type="protein sequence ID" value="ABQ24996.1"/>
    <property type="molecule type" value="Genomic_DNA"/>
</dbReference>
<dbReference type="Pfam" id="PF04365">
    <property type="entry name" value="BrnT_toxin"/>
    <property type="match status" value="1"/>
</dbReference>
<dbReference type="RefSeq" id="WP_011937720.1">
    <property type="nucleotide sequence ID" value="NC_009483.1"/>
</dbReference>